<dbReference type="GO" id="GO:0006207">
    <property type="term" value="P:'de novo' pyrimidine nucleobase biosynthetic process"/>
    <property type="evidence" value="ECO:0007669"/>
    <property type="project" value="InterPro"/>
</dbReference>
<keyword evidence="12" id="KW-1185">Reference proteome</keyword>
<dbReference type="GO" id="GO:0004088">
    <property type="term" value="F:carbamoyl-phosphate synthase (glutamine-hydrolyzing) activity"/>
    <property type="evidence" value="ECO:0007669"/>
    <property type="project" value="UniProtKB-EC"/>
</dbReference>
<name>A0A557SX64_9ARCH</name>
<comment type="caution">
    <text evidence="11">The sequence shown here is derived from an EMBL/GenBank/DDBJ whole genome shotgun (WGS) entry which is preliminary data.</text>
</comment>
<dbReference type="PRINTS" id="PR00097">
    <property type="entry name" value="ANTSNTHASEII"/>
</dbReference>
<dbReference type="InterPro" id="IPR029062">
    <property type="entry name" value="Class_I_gatase-like"/>
</dbReference>
<dbReference type="SUPFAM" id="SSF52021">
    <property type="entry name" value="Carbamoyl phosphate synthetase, small subunit N-terminal domain"/>
    <property type="match status" value="1"/>
</dbReference>
<dbReference type="CDD" id="cd01744">
    <property type="entry name" value="GATase1_CPSase"/>
    <property type="match status" value="1"/>
</dbReference>
<comment type="catalytic activity">
    <reaction evidence="9">
        <text>hydrogencarbonate + L-glutamine + 2 ATP + H2O = carbamoyl phosphate + L-glutamate + 2 ADP + phosphate + 2 H(+)</text>
        <dbReference type="Rhea" id="RHEA:18633"/>
        <dbReference type="ChEBI" id="CHEBI:15377"/>
        <dbReference type="ChEBI" id="CHEBI:15378"/>
        <dbReference type="ChEBI" id="CHEBI:17544"/>
        <dbReference type="ChEBI" id="CHEBI:29985"/>
        <dbReference type="ChEBI" id="CHEBI:30616"/>
        <dbReference type="ChEBI" id="CHEBI:43474"/>
        <dbReference type="ChEBI" id="CHEBI:58228"/>
        <dbReference type="ChEBI" id="CHEBI:58359"/>
        <dbReference type="ChEBI" id="CHEBI:456216"/>
        <dbReference type="EC" id="6.3.5.5"/>
    </reaction>
</comment>
<dbReference type="InterPro" id="IPR002474">
    <property type="entry name" value="CarbamoylP_synth_ssu_N"/>
</dbReference>
<dbReference type="SMART" id="SM01097">
    <property type="entry name" value="CPSase_sm_chain"/>
    <property type="match status" value="1"/>
</dbReference>
<keyword evidence="7" id="KW-0315">Glutamine amidotransferase</keyword>
<dbReference type="Gene3D" id="3.40.50.880">
    <property type="match status" value="1"/>
</dbReference>
<keyword evidence="6" id="KW-0067">ATP-binding</keyword>
<organism evidence="11 12">
    <name type="scientific">Candidatus Nitrosocosmicus arcticus</name>
    <dbReference type="NCBI Taxonomy" id="2035267"/>
    <lineage>
        <taxon>Archaea</taxon>
        <taxon>Nitrososphaerota</taxon>
        <taxon>Nitrososphaeria</taxon>
        <taxon>Nitrososphaerales</taxon>
        <taxon>Nitrososphaeraceae</taxon>
        <taxon>Candidatus Nitrosocosmicus</taxon>
    </lineage>
</organism>
<keyword evidence="4 11" id="KW-0436">Ligase</keyword>
<accession>A0A557SX64</accession>
<comment type="similarity">
    <text evidence="2">Belongs to the CarA family.</text>
</comment>
<sequence length="337" mass="37783">MVGYTETLSDPSYRGQILCFTYPSIGNYGVPSQKELDEFGLPKYFESDRIQTRGIIVNNLSNVSSHWSCKKTLDQWLYDEKIPGISDVDTRELTKKIRSNGVMNAKIVMDGSEYRNNERFDYDSYNFMPEVSINQPTYYGKESSAPKVVLIDTGTKFSIIRNLLRIGFQVVRMPWDTSIDQILAHNPAGVVLSNGPGDPIVCKQTIETASELIERSIPTLGICLGNQILALAGGAKTHKLKFGHRGQNKSCLDLESNHTIITSQNHGYGIELDSLEKTDFEIWFKNIDDHTVEGIKHSEKPVIAVQFHPEASPGPDDCLYIFDKFKDLVKTHGIVAS</sequence>
<evidence type="ECO:0000313" key="12">
    <source>
        <dbReference type="Proteomes" id="UP000315289"/>
    </source>
</evidence>
<evidence type="ECO:0000256" key="6">
    <source>
        <dbReference type="ARBA" id="ARBA00022840"/>
    </source>
</evidence>
<reference evidence="11 12" key="1">
    <citation type="journal article" date="2019" name="Front. Microbiol.">
        <title>Ammonia Oxidation by the Arctic Terrestrial Thaumarchaeote Candidatus Nitrosocosmicus arcticus Is Stimulated by Increasing Temperatures.</title>
        <authorList>
            <person name="Alves R.J.E."/>
            <person name="Kerou M."/>
            <person name="Zappe A."/>
            <person name="Bittner R."/>
            <person name="Abby S.S."/>
            <person name="Schmidt H.A."/>
            <person name="Pfeifer K."/>
            <person name="Schleper C."/>
        </authorList>
    </citation>
    <scope>NUCLEOTIDE SEQUENCE [LARGE SCALE GENOMIC DNA]</scope>
    <source>
        <strain evidence="11 12">Kfb</strain>
    </source>
</reference>
<dbReference type="Pfam" id="PF00988">
    <property type="entry name" value="CPSase_sm_chain"/>
    <property type="match status" value="1"/>
</dbReference>
<dbReference type="PRINTS" id="PR00096">
    <property type="entry name" value="GATASE"/>
</dbReference>
<comment type="pathway">
    <text evidence="1">Amino-acid biosynthesis; L-arginine biosynthesis; carbamoyl phosphate from bicarbonate: step 1/1.</text>
</comment>
<dbReference type="GO" id="GO:0006541">
    <property type="term" value="P:glutamine metabolic process"/>
    <property type="evidence" value="ECO:0007669"/>
    <property type="project" value="InterPro"/>
</dbReference>
<dbReference type="InterPro" id="IPR050472">
    <property type="entry name" value="Anth_synth/Amidotransfase"/>
</dbReference>
<feature type="domain" description="Carbamoyl-phosphate synthase small subunit N-terminal" evidence="10">
    <location>
        <begin position="1"/>
        <end position="108"/>
    </location>
</feature>
<evidence type="ECO:0000256" key="9">
    <source>
        <dbReference type="ARBA" id="ARBA00048816"/>
    </source>
</evidence>
<evidence type="ECO:0000256" key="8">
    <source>
        <dbReference type="ARBA" id="ARBA00044340"/>
    </source>
</evidence>
<dbReference type="AlphaFoldDB" id="A0A557SX64"/>
<dbReference type="EC" id="6.3.5.5" evidence="3"/>
<dbReference type="InterPro" id="IPR017926">
    <property type="entry name" value="GATASE"/>
</dbReference>
<dbReference type="InterPro" id="IPR006274">
    <property type="entry name" value="CarbamoylP_synth_ssu"/>
</dbReference>
<protein>
    <recommendedName>
        <fullName evidence="3">carbamoyl-phosphate synthase (glutamine-hydrolyzing)</fullName>
        <ecNumber evidence="3">6.3.5.5</ecNumber>
    </recommendedName>
    <alternativeName>
        <fullName evidence="8">Arginine-specific carbamoyl phosphate synthetase, glutamine chain</fullName>
    </alternativeName>
</protein>
<dbReference type="InterPro" id="IPR035686">
    <property type="entry name" value="CPSase_GATase1"/>
</dbReference>
<dbReference type="InterPro" id="IPR036480">
    <property type="entry name" value="CarbP_synth_ssu_N_sf"/>
</dbReference>
<evidence type="ECO:0000256" key="4">
    <source>
        <dbReference type="ARBA" id="ARBA00022598"/>
    </source>
</evidence>
<evidence type="ECO:0000256" key="5">
    <source>
        <dbReference type="ARBA" id="ARBA00022741"/>
    </source>
</evidence>
<dbReference type="Pfam" id="PF00117">
    <property type="entry name" value="GATase"/>
    <property type="match status" value="1"/>
</dbReference>
<evidence type="ECO:0000259" key="10">
    <source>
        <dbReference type="SMART" id="SM01097"/>
    </source>
</evidence>
<gene>
    <name evidence="11" type="primary">carA</name>
    <name evidence="11" type="ORF">NARC_40162</name>
</gene>
<dbReference type="PRINTS" id="PR00099">
    <property type="entry name" value="CPSGATASE"/>
</dbReference>
<dbReference type="PANTHER" id="PTHR43418">
    <property type="entry name" value="MULTIFUNCTIONAL TRYPTOPHAN BIOSYNTHESIS PROTEIN-RELATED"/>
    <property type="match status" value="1"/>
</dbReference>
<dbReference type="SUPFAM" id="SSF52317">
    <property type="entry name" value="Class I glutamine amidotransferase-like"/>
    <property type="match status" value="1"/>
</dbReference>
<evidence type="ECO:0000256" key="2">
    <source>
        <dbReference type="ARBA" id="ARBA00007800"/>
    </source>
</evidence>
<dbReference type="EMBL" id="VOAH01000004">
    <property type="protein sequence ID" value="TVP41199.1"/>
    <property type="molecule type" value="Genomic_DNA"/>
</dbReference>
<evidence type="ECO:0000256" key="1">
    <source>
        <dbReference type="ARBA" id="ARBA00005077"/>
    </source>
</evidence>
<evidence type="ECO:0000313" key="11">
    <source>
        <dbReference type="EMBL" id="TVP41199.1"/>
    </source>
</evidence>
<dbReference type="Proteomes" id="UP000315289">
    <property type="component" value="Unassembled WGS sequence"/>
</dbReference>
<dbReference type="NCBIfam" id="TIGR01368">
    <property type="entry name" value="CPSaseIIsmall"/>
    <property type="match status" value="1"/>
</dbReference>
<keyword evidence="5" id="KW-0547">Nucleotide-binding</keyword>
<evidence type="ECO:0000256" key="7">
    <source>
        <dbReference type="ARBA" id="ARBA00022962"/>
    </source>
</evidence>
<dbReference type="GO" id="GO:0005524">
    <property type="term" value="F:ATP binding"/>
    <property type="evidence" value="ECO:0007669"/>
    <property type="project" value="UniProtKB-KW"/>
</dbReference>
<dbReference type="PANTHER" id="PTHR43418:SF7">
    <property type="entry name" value="CARBAMOYL-PHOSPHATE SYNTHASE SMALL CHAIN"/>
    <property type="match status" value="1"/>
</dbReference>
<proteinExistence type="inferred from homology"/>
<dbReference type="Gene3D" id="3.50.30.20">
    <property type="entry name" value="Carbamoyl-phosphate synthase small subunit, N-terminal domain"/>
    <property type="match status" value="1"/>
</dbReference>
<evidence type="ECO:0000256" key="3">
    <source>
        <dbReference type="ARBA" id="ARBA00012738"/>
    </source>
</evidence>
<dbReference type="NCBIfam" id="NF009475">
    <property type="entry name" value="PRK12838.1"/>
    <property type="match status" value="1"/>
</dbReference>
<dbReference type="PROSITE" id="PS51273">
    <property type="entry name" value="GATASE_TYPE_1"/>
    <property type="match status" value="1"/>
</dbReference>